<reference evidence="1 2" key="2">
    <citation type="submission" date="2018-11" db="EMBL/GenBank/DDBJ databases">
        <authorList>
            <consortium name="Pathogen Informatics"/>
        </authorList>
    </citation>
    <scope>NUCLEOTIDE SEQUENCE [LARGE SCALE GENOMIC DNA]</scope>
    <source>
        <strain evidence="1 2">MHpl1</strain>
    </source>
</reference>
<organism evidence="3">
    <name type="scientific">Haemonchus placei</name>
    <name type="common">Barber's pole worm</name>
    <dbReference type="NCBI Taxonomy" id="6290"/>
    <lineage>
        <taxon>Eukaryota</taxon>
        <taxon>Metazoa</taxon>
        <taxon>Ecdysozoa</taxon>
        <taxon>Nematoda</taxon>
        <taxon>Chromadorea</taxon>
        <taxon>Rhabditida</taxon>
        <taxon>Rhabditina</taxon>
        <taxon>Rhabditomorpha</taxon>
        <taxon>Strongyloidea</taxon>
        <taxon>Trichostrongylidae</taxon>
        <taxon>Haemonchus</taxon>
    </lineage>
</organism>
<evidence type="ECO:0000313" key="1">
    <source>
        <dbReference type="EMBL" id="VDO89307.1"/>
    </source>
</evidence>
<reference evidence="3" key="1">
    <citation type="submission" date="2017-02" db="UniProtKB">
        <authorList>
            <consortium name="WormBaseParasite"/>
        </authorList>
    </citation>
    <scope>IDENTIFICATION</scope>
</reference>
<evidence type="ECO:0000313" key="2">
    <source>
        <dbReference type="Proteomes" id="UP000268014"/>
    </source>
</evidence>
<protein>
    <submittedName>
        <fullName evidence="3">Ovule protein</fullName>
    </submittedName>
</protein>
<dbReference type="AlphaFoldDB" id="A0A0N4XAF2"/>
<dbReference type="Proteomes" id="UP000268014">
    <property type="component" value="Unassembled WGS sequence"/>
</dbReference>
<name>A0A0N4XAF2_HAEPC</name>
<accession>A0A0N4XAF2</accession>
<evidence type="ECO:0000313" key="3">
    <source>
        <dbReference type="WBParaSite" id="HPLM_0002134701-mRNA-1"/>
    </source>
</evidence>
<proteinExistence type="predicted"/>
<keyword evidence="2" id="KW-1185">Reference proteome</keyword>
<sequence length="80" mass="9543">MYYTCTVSLFTTYEIHSSLMYAVDGSESRRACYWVEPKMEKDEDRYRLKIAVLQDYYDAVALVSFRCAPRCSFIFHFLKI</sequence>
<dbReference type="EMBL" id="UZAF01023285">
    <property type="protein sequence ID" value="VDO89307.1"/>
    <property type="molecule type" value="Genomic_DNA"/>
</dbReference>
<dbReference type="WBParaSite" id="HPLM_0002134701-mRNA-1">
    <property type="protein sequence ID" value="HPLM_0002134701-mRNA-1"/>
    <property type="gene ID" value="HPLM_0002134701"/>
</dbReference>
<gene>
    <name evidence="1" type="ORF">HPLM_LOCUS21336</name>
</gene>